<proteinExistence type="predicted"/>
<dbReference type="Proteomes" id="UP001382904">
    <property type="component" value="Unassembled WGS sequence"/>
</dbReference>
<feature type="signal peptide" evidence="2">
    <location>
        <begin position="1"/>
        <end position="31"/>
    </location>
</feature>
<evidence type="ECO:0000313" key="4">
    <source>
        <dbReference type="Proteomes" id="UP001382904"/>
    </source>
</evidence>
<comment type="caution">
    <text evidence="3">The sequence shown here is derived from an EMBL/GenBank/DDBJ whole genome shotgun (WGS) entry which is preliminary data.</text>
</comment>
<feature type="region of interest" description="Disordered" evidence="1">
    <location>
        <begin position="29"/>
        <end position="90"/>
    </location>
</feature>
<protein>
    <recommendedName>
        <fullName evidence="5">Gram-positive cocci surface proteins LPxTG domain-containing protein</fullName>
    </recommendedName>
</protein>
<reference evidence="3 4" key="1">
    <citation type="submission" date="2024-03" db="EMBL/GenBank/DDBJ databases">
        <title>Novel Streptomyces species of biotechnological and ecological value are a feature of Machair soil.</title>
        <authorList>
            <person name="Prole J.R."/>
            <person name="Goodfellow M."/>
            <person name="Allenby N."/>
            <person name="Ward A.C."/>
        </authorList>
    </citation>
    <scope>NUCLEOTIDE SEQUENCE [LARGE SCALE GENOMIC DNA]</scope>
    <source>
        <strain evidence="3 4">MS1.HAVA.3</strain>
    </source>
</reference>
<keyword evidence="2" id="KW-0732">Signal</keyword>
<dbReference type="EMBL" id="JBBKAM010000002">
    <property type="protein sequence ID" value="MEJ8643283.1"/>
    <property type="molecule type" value="Genomic_DNA"/>
</dbReference>
<evidence type="ECO:0000313" key="3">
    <source>
        <dbReference type="EMBL" id="MEJ8643283.1"/>
    </source>
</evidence>
<organism evidence="3 4">
    <name type="scientific">Streptomyces caledonius</name>
    <dbReference type="NCBI Taxonomy" id="3134107"/>
    <lineage>
        <taxon>Bacteria</taxon>
        <taxon>Bacillati</taxon>
        <taxon>Actinomycetota</taxon>
        <taxon>Actinomycetes</taxon>
        <taxon>Kitasatosporales</taxon>
        <taxon>Streptomycetaceae</taxon>
        <taxon>Streptomyces</taxon>
    </lineage>
</organism>
<dbReference type="PROSITE" id="PS51318">
    <property type="entry name" value="TAT"/>
    <property type="match status" value="1"/>
</dbReference>
<gene>
    <name evidence="3" type="ORF">WKI68_21635</name>
</gene>
<sequence>MRSSRRTTLRTAAAVTSAAAVLALPVGSAFADSPTVPEPEVVPGIGQPSVDPSAEPSVKPSVDPSVEPSARPTTPPVTPPTTSPAKPTPGVRAYVTTVKLADGSVAKVYKIADNHFEADIFAGSTKPATLVSKGGDAAYGQSNGLHVVLQPNGTVSSWVEGGQKPKPEPEPEVKKESSVRIGMPDGRIAKLVDGPNGKRVDISMPNGNALGTIDLKHPSTQNDGWTYKLVQDGKRVKFVVIDGKGGGNSWVYDFNGRLIERYTVDVVKKDVVKKDVAKDVKVVPKGGVKAGAEGVTPSEGENPMLLAAGGSMASAGAAGLGFALLRRHRAGDEG</sequence>
<accession>A0ABU8U802</accession>
<dbReference type="InterPro" id="IPR006311">
    <property type="entry name" value="TAT_signal"/>
</dbReference>
<keyword evidence="4" id="KW-1185">Reference proteome</keyword>
<evidence type="ECO:0008006" key="5">
    <source>
        <dbReference type="Google" id="ProtNLM"/>
    </source>
</evidence>
<feature type="compositionally biased region" description="Pro residues" evidence="1">
    <location>
        <begin position="73"/>
        <end position="82"/>
    </location>
</feature>
<evidence type="ECO:0000256" key="2">
    <source>
        <dbReference type="SAM" id="SignalP"/>
    </source>
</evidence>
<name>A0ABU8U802_9ACTN</name>
<evidence type="ECO:0000256" key="1">
    <source>
        <dbReference type="SAM" id="MobiDB-lite"/>
    </source>
</evidence>
<feature type="chain" id="PRO_5046631097" description="Gram-positive cocci surface proteins LPxTG domain-containing protein" evidence="2">
    <location>
        <begin position="32"/>
        <end position="334"/>
    </location>
</feature>